<proteinExistence type="inferred from homology"/>
<dbReference type="PANTHER" id="PTHR13018">
    <property type="entry name" value="PROBABLE MEMBRANE PROTEIN DUF221-RELATED"/>
    <property type="match status" value="1"/>
</dbReference>
<evidence type="ECO:0000256" key="5">
    <source>
        <dbReference type="ARBA" id="ARBA00022989"/>
    </source>
</evidence>
<name>A0A6A6XQ60_9PLEO</name>
<keyword evidence="5 8" id="KW-1133">Transmembrane helix</keyword>
<feature type="transmembrane region" description="Helical" evidence="8">
    <location>
        <begin position="179"/>
        <end position="198"/>
    </location>
</feature>
<keyword evidence="6 8" id="KW-0472">Membrane</keyword>
<evidence type="ECO:0000259" key="10">
    <source>
        <dbReference type="Pfam" id="PF13967"/>
    </source>
</evidence>
<gene>
    <name evidence="12" type="ORF">K505DRAFT_372295</name>
</gene>
<dbReference type="AlphaFoldDB" id="A0A6A6XQ60"/>
<evidence type="ECO:0000256" key="1">
    <source>
        <dbReference type="ARBA" id="ARBA00004141"/>
    </source>
</evidence>
<keyword evidence="3" id="KW-0813">Transport</keyword>
<keyword evidence="4 8" id="KW-0812">Transmembrane</keyword>
<dbReference type="PANTHER" id="PTHR13018:SF5">
    <property type="entry name" value="RE44586P"/>
    <property type="match status" value="1"/>
</dbReference>
<sequence length="839" mass="95246">MKGRNLTCGSEQDDLLVPTRQRDVRIQIYLSAALGLSAFMTFCLLRPRWKGLYAARKKQNSHATALPELPDSFFGWILPLWRITEEQVLASAGLDAFVYLAFFKMAIKFLLVTLFFGLAVIKPVHDTHKDKEEGKGGNGAGLIASDLTKIGPTGILEHVEARSIWATGAANYEYYTDYLWMYLVFAYLFTALIVYLIVSETRRIIEIRQEYLGSQTTITDRTIKLSGIPLDFRSEEKIKEFIENLEIGKVESVTLCKNWKELDDRVAQRSVQLRKLEEAWTVYLGKRRIERSLETLPVVQPLPPGPDVRVEDNPDDNEASHLLADTDRDPDYVIPYARQRPIAKIWYGRFKLRYRNVDAINYYEEKLRKLDEEIKVLRKQDFEPTPLAFVTMDSVASAQMAIQAVLDPSPLQLLANSSPAPSDVVWSNTYLPRSKRMLRAWSITALIGVLSVFWTVLLVPIAGALNICSIHEVFPGLADALETNVLLKSLVNTQLPTLALTLLNVVVPYLYDWLSNLQGMISQGDVELSLISKNFFFTFFNFFIVFTILGTASGLLDMIERFGEKLSSASSIAYALAESLKNLLGFYTNFIILQGFGLFPLRLMEFGALSLYPINLMGAKTPRDYAELVQPPVFSYGFFLPQTILIFIICVVYSVLEDSWKVLLTGLAYFMIGHFVHKYQLLYAMEHRQHSTGKGWTMMCDRVIVGVVLFQVTLAGQLALKKAFKRAALITPLVVATLWFGYVYGRTYRPLMKFIALRSLRRTEHSDLGRDVQEESFSPENQHRRVPVGRQTLDEARESGLRFENPSLIMALDDVWIVNKQARSQNSSAMHSVIGEQDV</sequence>
<evidence type="ECO:0000259" key="9">
    <source>
        <dbReference type="Pfam" id="PF02714"/>
    </source>
</evidence>
<organism evidence="12 13">
    <name type="scientific">Melanomma pulvis-pyrius CBS 109.77</name>
    <dbReference type="NCBI Taxonomy" id="1314802"/>
    <lineage>
        <taxon>Eukaryota</taxon>
        <taxon>Fungi</taxon>
        <taxon>Dikarya</taxon>
        <taxon>Ascomycota</taxon>
        <taxon>Pezizomycotina</taxon>
        <taxon>Dothideomycetes</taxon>
        <taxon>Pleosporomycetidae</taxon>
        <taxon>Pleosporales</taxon>
        <taxon>Melanommataceae</taxon>
        <taxon>Melanomma</taxon>
    </lineage>
</organism>
<dbReference type="InterPro" id="IPR003864">
    <property type="entry name" value="CSC1/OSCA1-like_7TM"/>
</dbReference>
<feature type="domain" description="CSC1/OSCA1-like N-terminal transmembrane" evidence="10">
    <location>
        <begin position="25"/>
        <end position="200"/>
    </location>
</feature>
<feature type="domain" description="CSC1/OSCA1-like cytosolic" evidence="11">
    <location>
        <begin position="220"/>
        <end position="428"/>
    </location>
</feature>
<feature type="transmembrane region" description="Helical" evidence="8">
    <location>
        <begin position="495"/>
        <end position="514"/>
    </location>
</feature>
<feature type="transmembrane region" description="Helical" evidence="8">
    <location>
        <begin position="703"/>
        <end position="720"/>
    </location>
</feature>
<feature type="transmembrane region" description="Helical" evidence="8">
    <location>
        <begin position="726"/>
        <end position="745"/>
    </location>
</feature>
<comment type="similarity">
    <text evidence="2">Belongs to the CSC1 (TC 1.A.17) family.</text>
</comment>
<comment type="subcellular location">
    <subcellularLocation>
        <location evidence="1">Membrane</location>
        <topology evidence="1">Multi-pass membrane protein</topology>
    </subcellularLocation>
</comment>
<keyword evidence="13" id="KW-1185">Reference proteome</keyword>
<evidence type="ECO:0000256" key="8">
    <source>
        <dbReference type="SAM" id="Phobius"/>
    </source>
</evidence>
<accession>A0A6A6XQ60</accession>
<dbReference type="OrthoDB" id="1689567at2759"/>
<dbReference type="InterPro" id="IPR045122">
    <property type="entry name" value="Csc1-like"/>
</dbReference>
<evidence type="ECO:0000256" key="2">
    <source>
        <dbReference type="ARBA" id="ARBA00007779"/>
    </source>
</evidence>
<feature type="transmembrane region" description="Helical" evidence="8">
    <location>
        <begin position="535"/>
        <end position="556"/>
    </location>
</feature>
<dbReference type="Pfam" id="PF14703">
    <property type="entry name" value="PHM7_cyt"/>
    <property type="match status" value="1"/>
</dbReference>
<evidence type="ECO:0000256" key="3">
    <source>
        <dbReference type="ARBA" id="ARBA00022448"/>
    </source>
</evidence>
<dbReference type="CDD" id="cd00590">
    <property type="entry name" value="RRM_SF"/>
    <property type="match status" value="1"/>
</dbReference>
<feature type="transmembrane region" description="Helical" evidence="8">
    <location>
        <begin position="662"/>
        <end position="682"/>
    </location>
</feature>
<evidence type="ECO:0000256" key="4">
    <source>
        <dbReference type="ARBA" id="ARBA00022692"/>
    </source>
</evidence>
<dbReference type="GO" id="GO:0005227">
    <property type="term" value="F:calcium-activated cation channel activity"/>
    <property type="evidence" value="ECO:0007669"/>
    <property type="project" value="InterPro"/>
</dbReference>
<feature type="domain" description="CSC1/OSCA1-like 7TM region" evidence="9">
    <location>
        <begin position="439"/>
        <end position="716"/>
    </location>
</feature>
<dbReference type="Pfam" id="PF02714">
    <property type="entry name" value="RSN1_7TM"/>
    <property type="match status" value="1"/>
</dbReference>
<feature type="region of interest" description="Disordered" evidence="7">
    <location>
        <begin position="770"/>
        <end position="791"/>
    </location>
</feature>
<dbReference type="GO" id="GO:0005886">
    <property type="term" value="C:plasma membrane"/>
    <property type="evidence" value="ECO:0007669"/>
    <property type="project" value="TreeGrafter"/>
</dbReference>
<evidence type="ECO:0000259" key="11">
    <source>
        <dbReference type="Pfam" id="PF14703"/>
    </source>
</evidence>
<evidence type="ECO:0000313" key="13">
    <source>
        <dbReference type="Proteomes" id="UP000799757"/>
    </source>
</evidence>
<reference evidence="12" key="1">
    <citation type="journal article" date="2020" name="Stud. Mycol.">
        <title>101 Dothideomycetes genomes: a test case for predicting lifestyles and emergence of pathogens.</title>
        <authorList>
            <person name="Haridas S."/>
            <person name="Albert R."/>
            <person name="Binder M."/>
            <person name="Bloem J."/>
            <person name="Labutti K."/>
            <person name="Salamov A."/>
            <person name="Andreopoulos B."/>
            <person name="Baker S."/>
            <person name="Barry K."/>
            <person name="Bills G."/>
            <person name="Bluhm B."/>
            <person name="Cannon C."/>
            <person name="Castanera R."/>
            <person name="Culley D."/>
            <person name="Daum C."/>
            <person name="Ezra D."/>
            <person name="Gonzalez J."/>
            <person name="Henrissat B."/>
            <person name="Kuo A."/>
            <person name="Liang C."/>
            <person name="Lipzen A."/>
            <person name="Lutzoni F."/>
            <person name="Magnuson J."/>
            <person name="Mondo S."/>
            <person name="Nolan M."/>
            <person name="Ohm R."/>
            <person name="Pangilinan J."/>
            <person name="Park H.-J."/>
            <person name="Ramirez L."/>
            <person name="Alfaro M."/>
            <person name="Sun H."/>
            <person name="Tritt A."/>
            <person name="Yoshinaga Y."/>
            <person name="Zwiers L.-H."/>
            <person name="Turgeon B."/>
            <person name="Goodwin S."/>
            <person name="Spatafora J."/>
            <person name="Crous P."/>
            <person name="Grigoriev I."/>
        </authorList>
    </citation>
    <scope>NUCLEOTIDE SEQUENCE</scope>
    <source>
        <strain evidence="12">CBS 109.77</strain>
    </source>
</reference>
<feature type="region of interest" description="Disordered" evidence="7">
    <location>
        <begin position="302"/>
        <end position="323"/>
    </location>
</feature>
<dbReference type="Pfam" id="PF13967">
    <property type="entry name" value="RSN1_TM"/>
    <property type="match status" value="1"/>
</dbReference>
<dbReference type="InterPro" id="IPR027815">
    <property type="entry name" value="CSC1/OSCA1-like_cyt"/>
</dbReference>
<evidence type="ECO:0000313" key="12">
    <source>
        <dbReference type="EMBL" id="KAF2797667.1"/>
    </source>
</evidence>
<dbReference type="Proteomes" id="UP000799757">
    <property type="component" value="Unassembled WGS sequence"/>
</dbReference>
<protein>
    <submittedName>
        <fullName evidence="12">DUF221-domain-containing protein</fullName>
    </submittedName>
</protein>
<feature type="transmembrane region" description="Helical" evidence="8">
    <location>
        <begin position="26"/>
        <end position="45"/>
    </location>
</feature>
<dbReference type="InterPro" id="IPR032880">
    <property type="entry name" value="CSC1/OSCA1-like_N"/>
</dbReference>
<feature type="transmembrane region" description="Helical" evidence="8">
    <location>
        <begin position="440"/>
        <end position="465"/>
    </location>
</feature>
<dbReference type="EMBL" id="MU001801">
    <property type="protein sequence ID" value="KAF2797667.1"/>
    <property type="molecule type" value="Genomic_DNA"/>
</dbReference>
<feature type="transmembrane region" description="Helical" evidence="8">
    <location>
        <begin position="590"/>
        <end position="612"/>
    </location>
</feature>
<evidence type="ECO:0000256" key="6">
    <source>
        <dbReference type="ARBA" id="ARBA00023136"/>
    </source>
</evidence>
<feature type="transmembrane region" description="Helical" evidence="8">
    <location>
        <begin position="633"/>
        <end position="656"/>
    </location>
</feature>
<feature type="transmembrane region" description="Helical" evidence="8">
    <location>
        <begin position="97"/>
        <end position="121"/>
    </location>
</feature>
<evidence type="ECO:0000256" key="7">
    <source>
        <dbReference type="SAM" id="MobiDB-lite"/>
    </source>
</evidence>